<dbReference type="NCBIfam" id="TIGR01701">
    <property type="entry name" value="Fdhalpha-like"/>
    <property type="match status" value="1"/>
</dbReference>
<dbReference type="STRING" id="502025.Hoch_6817"/>
<dbReference type="PANTHER" id="PTHR43105">
    <property type="entry name" value="RESPIRATORY NITRATE REDUCTASE"/>
    <property type="match status" value="1"/>
</dbReference>
<feature type="region of interest" description="Disordered" evidence="10">
    <location>
        <begin position="1"/>
        <end position="25"/>
    </location>
</feature>
<evidence type="ECO:0000259" key="11">
    <source>
        <dbReference type="Pfam" id="PF00384"/>
    </source>
</evidence>
<dbReference type="Proteomes" id="UP000001880">
    <property type="component" value="Chromosome"/>
</dbReference>
<keyword evidence="6" id="KW-0479">Metal-binding</keyword>
<comment type="cofactor">
    <cofactor evidence="2">
        <name>[4Fe-4S] cluster</name>
        <dbReference type="ChEBI" id="CHEBI:49883"/>
    </cofactor>
</comment>
<feature type="domain" description="Molybdopterin dinucleotide-binding" evidence="12">
    <location>
        <begin position="671"/>
        <end position="777"/>
    </location>
</feature>
<evidence type="ECO:0000256" key="7">
    <source>
        <dbReference type="ARBA" id="ARBA00023002"/>
    </source>
</evidence>
<name>D0LUF8_HALO1</name>
<sequence>MNRETSSEAAEPRDDDAAQSPAPQFAELRLRPPEQHAGGLGAVSATMHHLRRETGLVRGGRGLLQMNQPDGFDCPGCAWPESTPRGSIEFCENGAKAFAEEGTRKRATPEVFAQHDLAALRAMSDFELGQLGRITEPMVLERSPDAGDDGAGLHYRAISWDQAFTRVGQALRQLDDPDQAVFYTSGRTSNEAAFLYQLVARLLGTNNLPDCANMCHESSGVGMGEVVGAGKGTVSLEDFEQADAILVIGQNPGTNHPRMLSSLREAARRGCRIVSINPLREPGLMRFSHPQKVGDLLGDGVALASEFLQVRIGGDLALLQGLAKAVIEAEDATPGTVLDREFIDAHTTGFDDYAAGLRALEWATLCADSGIDEAAIRRVADIYIAAKGVIACWAMGITQHKHGVANVQEIINLLLLRGNIGRPGAGACPVRGHSNVQGDRTVGITPRPKPAFLDHLADVFAFEPPREPGLDTVDAIAAMERDEVRVFCAMGGNLYSAAPDCERVGQALSSCALTAHITTKLNRSHLYPGESSLLLPCLGRSERDEQSGGAQFVTVEDSMSMVHRSQGRLPPASDKLLSEPAIACGLGKATFEADSPGGRVPWDELCADYDRIRALIERVLPAFADYNQRVRTPAGFRLPNPARERDFRAVGGKARFTCHPLPDLALPPGRLRMMTIRSHDQYNTTIYGHDDRYRGVRGERRVVFMNPEDIADRGLAERQIVDLTSEFEGVERVVRRFIVVPYELPRGCAATYFPEANPLVPLHSTADKSNTPTSKSVVIRVEPTRA</sequence>
<evidence type="ECO:0000313" key="14">
    <source>
        <dbReference type="Proteomes" id="UP000001880"/>
    </source>
</evidence>
<dbReference type="CDD" id="cd02767">
    <property type="entry name" value="MopB_ydeP"/>
    <property type="match status" value="1"/>
</dbReference>
<dbReference type="PIRSF" id="PIRSF000144">
    <property type="entry name" value="CbbBc"/>
    <property type="match status" value="1"/>
</dbReference>
<dbReference type="InterPro" id="IPR050123">
    <property type="entry name" value="Prok_molybdopt-oxidoreductase"/>
</dbReference>
<organism evidence="13 14">
    <name type="scientific">Haliangium ochraceum (strain DSM 14365 / JCM 11303 / SMP-2)</name>
    <dbReference type="NCBI Taxonomy" id="502025"/>
    <lineage>
        <taxon>Bacteria</taxon>
        <taxon>Pseudomonadati</taxon>
        <taxon>Myxococcota</taxon>
        <taxon>Polyangia</taxon>
        <taxon>Haliangiales</taxon>
        <taxon>Kofleriaceae</taxon>
        <taxon>Haliangium</taxon>
    </lineage>
</organism>
<evidence type="ECO:0000256" key="6">
    <source>
        <dbReference type="ARBA" id="ARBA00022723"/>
    </source>
</evidence>
<dbReference type="InterPro" id="IPR037951">
    <property type="entry name" value="MopB_CT_YdeP"/>
</dbReference>
<dbReference type="AlphaFoldDB" id="D0LUF8"/>
<evidence type="ECO:0000256" key="1">
    <source>
        <dbReference type="ARBA" id="ARBA00001942"/>
    </source>
</evidence>
<keyword evidence="9" id="KW-0411">Iron-sulfur</keyword>
<dbReference type="PANTHER" id="PTHR43105:SF4">
    <property type="entry name" value="PROTEIN YDEP"/>
    <property type="match status" value="1"/>
</dbReference>
<dbReference type="Pfam" id="PF01568">
    <property type="entry name" value="Molydop_binding"/>
    <property type="match status" value="1"/>
</dbReference>
<dbReference type="GO" id="GO:0051539">
    <property type="term" value="F:4 iron, 4 sulfur cluster binding"/>
    <property type="evidence" value="ECO:0007669"/>
    <property type="project" value="UniProtKB-KW"/>
</dbReference>
<dbReference type="GO" id="GO:0030151">
    <property type="term" value="F:molybdenum ion binding"/>
    <property type="evidence" value="ECO:0007669"/>
    <property type="project" value="InterPro"/>
</dbReference>
<dbReference type="Gene3D" id="3.40.228.10">
    <property type="entry name" value="Dimethylsulfoxide Reductase, domain 2"/>
    <property type="match status" value="1"/>
</dbReference>
<evidence type="ECO:0000313" key="13">
    <source>
        <dbReference type="EMBL" id="ACY19281.1"/>
    </source>
</evidence>
<evidence type="ECO:0000259" key="12">
    <source>
        <dbReference type="Pfam" id="PF01568"/>
    </source>
</evidence>
<evidence type="ECO:0000256" key="9">
    <source>
        <dbReference type="ARBA" id="ARBA00023014"/>
    </source>
</evidence>
<comment type="cofactor">
    <cofactor evidence="1">
        <name>Mo-bis(molybdopterin guanine dinucleotide)</name>
        <dbReference type="ChEBI" id="CHEBI:60539"/>
    </cofactor>
</comment>
<dbReference type="GO" id="GO:0043546">
    <property type="term" value="F:molybdopterin cofactor binding"/>
    <property type="evidence" value="ECO:0007669"/>
    <property type="project" value="InterPro"/>
</dbReference>
<dbReference type="GO" id="GO:0016020">
    <property type="term" value="C:membrane"/>
    <property type="evidence" value="ECO:0007669"/>
    <property type="project" value="TreeGrafter"/>
</dbReference>
<evidence type="ECO:0000256" key="4">
    <source>
        <dbReference type="ARBA" id="ARBA00022485"/>
    </source>
</evidence>
<evidence type="ECO:0000256" key="3">
    <source>
        <dbReference type="ARBA" id="ARBA00010312"/>
    </source>
</evidence>
<keyword evidence="8" id="KW-0408">Iron</keyword>
<comment type="similarity">
    <text evidence="3">Belongs to the prokaryotic molybdopterin-containing oxidoreductase family.</text>
</comment>
<evidence type="ECO:0000256" key="10">
    <source>
        <dbReference type="SAM" id="MobiDB-lite"/>
    </source>
</evidence>
<feature type="domain" description="Molybdopterin oxidoreductase" evidence="11">
    <location>
        <begin position="133"/>
        <end position="512"/>
    </location>
</feature>
<dbReference type="SUPFAM" id="SSF53706">
    <property type="entry name" value="Formate dehydrogenase/DMSO reductase, domains 1-3"/>
    <property type="match status" value="1"/>
</dbReference>
<dbReference type="RefSeq" id="WP_012831873.1">
    <property type="nucleotide sequence ID" value="NC_013440.1"/>
</dbReference>
<dbReference type="InterPro" id="IPR006656">
    <property type="entry name" value="Mopterin_OxRdtase"/>
</dbReference>
<keyword evidence="14" id="KW-1185">Reference proteome</keyword>
<evidence type="ECO:0000256" key="5">
    <source>
        <dbReference type="ARBA" id="ARBA00022505"/>
    </source>
</evidence>
<dbReference type="EMBL" id="CP001804">
    <property type="protein sequence ID" value="ACY19281.1"/>
    <property type="molecule type" value="Genomic_DNA"/>
</dbReference>
<dbReference type="InterPro" id="IPR010046">
    <property type="entry name" value="Mopterin_OxRdtse_a_bac"/>
</dbReference>
<dbReference type="GO" id="GO:0045333">
    <property type="term" value="P:cellular respiration"/>
    <property type="evidence" value="ECO:0007669"/>
    <property type="project" value="UniProtKB-ARBA"/>
</dbReference>
<feature type="compositionally biased region" description="Basic and acidic residues" evidence="10">
    <location>
        <begin position="1"/>
        <end position="16"/>
    </location>
</feature>
<keyword evidence="7" id="KW-0560">Oxidoreductase</keyword>
<accession>D0LUF8</accession>
<dbReference type="HOGENOM" id="CLU_000422_16_1_7"/>
<gene>
    <name evidence="13" type="ordered locus">Hoch_6817</name>
</gene>
<evidence type="ECO:0000256" key="8">
    <source>
        <dbReference type="ARBA" id="ARBA00023004"/>
    </source>
</evidence>
<dbReference type="KEGG" id="hoh:Hoch_6817"/>
<keyword evidence="4" id="KW-0004">4Fe-4S</keyword>
<dbReference type="CDD" id="cd02787">
    <property type="entry name" value="MopB_CT_ydeP"/>
    <property type="match status" value="1"/>
</dbReference>
<dbReference type="Gene3D" id="3.40.50.740">
    <property type="match status" value="1"/>
</dbReference>
<dbReference type="Pfam" id="PF00384">
    <property type="entry name" value="Molybdopterin"/>
    <property type="match status" value="1"/>
</dbReference>
<protein>
    <submittedName>
        <fullName evidence="13">Oxidoreductase alpha (Molybdopterin) subunit</fullName>
    </submittedName>
</protein>
<dbReference type="InterPro" id="IPR041953">
    <property type="entry name" value="YdeP_MopB"/>
</dbReference>
<dbReference type="InterPro" id="IPR009010">
    <property type="entry name" value="Asp_de-COase-like_dom_sf"/>
</dbReference>
<dbReference type="eggNOG" id="COG0243">
    <property type="taxonomic scope" value="Bacteria"/>
</dbReference>
<reference evidence="13 14" key="1">
    <citation type="journal article" date="2010" name="Stand. Genomic Sci.">
        <title>Complete genome sequence of Haliangium ochraceum type strain (SMP-2).</title>
        <authorList>
            <consortium name="US DOE Joint Genome Institute (JGI-PGF)"/>
            <person name="Ivanova N."/>
            <person name="Daum C."/>
            <person name="Lang E."/>
            <person name="Abt B."/>
            <person name="Kopitz M."/>
            <person name="Saunders E."/>
            <person name="Lapidus A."/>
            <person name="Lucas S."/>
            <person name="Glavina Del Rio T."/>
            <person name="Nolan M."/>
            <person name="Tice H."/>
            <person name="Copeland A."/>
            <person name="Cheng J.F."/>
            <person name="Chen F."/>
            <person name="Bruce D."/>
            <person name="Goodwin L."/>
            <person name="Pitluck S."/>
            <person name="Mavromatis K."/>
            <person name="Pati A."/>
            <person name="Mikhailova N."/>
            <person name="Chen A."/>
            <person name="Palaniappan K."/>
            <person name="Land M."/>
            <person name="Hauser L."/>
            <person name="Chang Y.J."/>
            <person name="Jeffries C.D."/>
            <person name="Detter J.C."/>
            <person name="Brettin T."/>
            <person name="Rohde M."/>
            <person name="Goker M."/>
            <person name="Bristow J."/>
            <person name="Markowitz V."/>
            <person name="Eisen J.A."/>
            <person name="Hugenholtz P."/>
            <person name="Kyrpides N.C."/>
            <person name="Klenk H.P."/>
        </authorList>
    </citation>
    <scope>NUCLEOTIDE SEQUENCE [LARGE SCALE GENOMIC DNA]</scope>
    <source>
        <strain evidence="14">DSM 14365 / CIP 107738 / JCM 11303 / AJ 13395 / SMP-2</strain>
    </source>
</reference>
<dbReference type="SUPFAM" id="SSF50692">
    <property type="entry name" value="ADC-like"/>
    <property type="match status" value="1"/>
</dbReference>
<dbReference type="InterPro" id="IPR006657">
    <property type="entry name" value="MoPterin_dinucl-bd_dom"/>
</dbReference>
<proteinExistence type="inferred from homology"/>
<keyword evidence="5" id="KW-0500">Molybdenum</keyword>
<evidence type="ECO:0000256" key="2">
    <source>
        <dbReference type="ARBA" id="ARBA00001966"/>
    </source>
</evidence>
<dbReference type="GO" id="GO:0008863">
    <property type="term" value="F:formate dehydrogenase (NAD+) activity"/>
    <property type="evidence" value="ECO:0007669"/>
    <property type="project" value="InterPro"/>
</dbReference>